<gene>
    <name evidence="2" type="ordered locus">TCELL_0329</name>
</gene>
<name>I3TDB6_THEC1</name>
<feature type="domain" description="VWFA" evidence="1">
    <location>
        <begin position="451"/>
        <end position="603"/>
    </location>
</feature>
<dbReference type="InterPro" id="IPR008912">
    <property type="entry name" value="Uncharacterised_CoxE"/>
</dbReference>
<reference evidence="2 3" key="1">
    <citation type="journal article" date="2012" name="J. Bacteriol.">
        <title>Complete genome sequence of the hyperthermophilic cellulolytic Crenarchaeon 'Thermogladius cellulolyticus' 1633.</title>
        <authorList>
            <person name="Mardanov A.V."/>
            <person name="Kochetkova T.V."/>
            <person name="Beletsky A.V."/>
            <person name="Bonch-Osmolovskaya E.A."/>
            <person name="Ravin N.V."/>
            <person name="Skryabin K.G."/>
        </authorList>
    </citation>
    <scope>NUCLEOTIDE SEQUENCE [LARGE SCALE GENOMIC DNA]</scope>
    <source>
        <strain evidence="3">DSM 22663 / VKM B-2946 / 1633</strain>
    </source>
</reference>
<proteinExistence type="predicted"/>
<sequence>MSYYQHVSDGFNSLVNKVLDELYEKVKSAERIPTGQLEDLARIRLTLELLNYEKGAVKSEVIEEFYKSNLAEQELAGYGGWLYIPGKESIHRVLSNKGRRLRLGDVIREGTAEEVLNYVWFRANKVLYRDKSGKLVMDRNGAYRAFAEERPITARDVLKYLKEVPSRYWASVITSDLLTSLDYDEIEELVRYYYGHNKTVDKRVLDFVLTKASGTGGKDDKLGVVLRLSKKLGKQASNKMRTLVDELVSTTDLKDIEKQPLAERWSIVSSLYRDSRLRSRMSTLSPLSLAGLTSVEKLDDITRNKALLGKALRHYLNYVVTSDQAERQAALYYAGKIEPSALEPQYRAILERILSDDQRLLLHLVSKLYPDDTLELISMKLSDVSSTRGLDYAVLERAIKLGCRVFERARRGLPIGGRKVRSAKGRLDVRSTVFNYTRFNYKMVFEDSPRKKSITAVVDVSGSMLRYSMWTLVALASVIELVDKIVLFWDRTEVVKPPVKKTRPLIYRFLERVYTQRFKGYTNISQAIRVAVSRHPGRVVVLVSDLQQTVRDVDPWLEVRNLVDRGIRVVVVAPPRHNRDVLRRLESIGCETVIVKNPSKIPIYLKKRLNIKI</sequence>
<dbReference type="Proteomes" id="UP000005270">
    <property type="component" value="Chromosome"/>
</dbReference>
<dbReference type="KEGG" id="thg:TCELL_0329"/>
<organism evidence="2 3">
    <name type="scientific">Thermogladius calderae (strain DSM 22663 / VKM B-2946 / 1633)</name>
    <dbReference type="NCBI Taxonomy" id="1184251"/>
    <lineage>
        <taxon>Archaea</taxon>
        <taxon>Thermoproteota</taxon>
        <taxon>Thermoprotei</taxon>
        <taxon>Desulfurococcales</taxon>
        <taxon>Desulfurococcaceae</taxon>
        <taxon>Thermogladius</taxon>
    </lineage>
</organism>
<evidence type="ECO:0000313" key="2">
    <source>
        <dbReference type="EMBL" id="AFK50754.1"/>
    </source>
</evidence>
<dbReference type="SMART" id="SM00327">
    <property type="entry name" value="VWA"/>
    <property type="match status" value="1"/>
</dbReference>
<dbReference type="OrthoDB" id="18445at2157"/>
<dbReference type="CDD" id="cd00198">
    <property type="entry name" value="vWFA"/>
    <property type="match status" value="1"/>
</dbReference>
<dbReference type="Gene3D" id="3.40.50.410">
    <property type="entry name" value="von Willebrand factor, type A domain"/>
    <property type="match status" value="1"/>
</dbReference>
<dbReference type="RefSeq" id="WP_014737004.1">
    <property type="nucleotide sequence ID" value="NC_017954.1"/>
</dbReference>
<accession>I3TDB6</accession>
<dbReference type="STRING" id="1184251.TCELL_0329"/>
<dbReference type="HOGENOM" id="CLU_445255_0_0_2"/>
<protein>
    <recommendedName>
        <fullName evidence="1">VWFA domain-containing protein</fullName>
    </recommendedName>
</protein>
<dbReference type="Pfam" id="PF05762">
    <property type="entry name" value="VWA_CoxE"/>
    <property type="match status" value="1"/>
</dbReference>
<dbReference type="eggNOG" id="arCOG06080">
    <property type="taxonomic scope" value="Archaea"/>
</dbReference>
<keyword evidence="3" id="KW-1185">Reference proteome</keyword>
<dbReference type="AlphaFoldDB" id="I3TDB6"/>
<dbReference type="SUPFAM" id="SSF53300">
    <property type="entry name" value="vWA-like"/>
    <property type="match status" value="1"/>
</dbReference>
<evidence type="ECO:0000259" key="1">
    <source>
        <dbReference type="SMART" id="SM00327"/>
    </source>
</evidence>
<dbReference type="InterPro" id="IPR002035">
    <property type="entry name" value="VWF_A"/>
</dbReference>
<dbReference type="InterPro" id="IPR036465">
    <property type="entry name" value="vWFA_dom_sf"/>
</dbReference>
<dbReference type="GeneID" id="13012614"/>
<dbReference type="InParanoid" id="I3TDB6"/>
<dbReference type="EMBL" id="CP003531">
    <property type="protein sequence ID" value="AFK50754.1"/>
    <property type="molecule type" value="Genomic_DNA"/>
</dbReference>
<evidence type="ECO:0000313" key="3">
    <source>
        <dbReference type="Proteomes" id="UP000005270"/>
    </source>
</evidence>